<proteinExistence type="predicted"/>
<evidence type="ECO:0000313" key="1">
    <source>
        <dbReference type="EMBL" id="KHG19194.1"/>
    </source>
</evidence>
<accession>A0A0B0P4Y5</accession>
<dbReference type="EMBL" id="KN412368">
    <property type="protein sequence ID" value="KHG19194.1"/>
    <property type="molecule type" value="Genomic_DNA"/>
</dbReference>
<sequence>MCMFKSVMPRTLFRRQTWVRGVTFSCIRAWFSWFSD</sequence>
<name>A0A0B0P4Y5_GOSAR</name>
<protein>
    <submittedName>
        <fullName evidence="1">Uncharacterized protein</fullName>
    </submittedName>
</protein>
<keyword evidence="2" id="KW-1185">Reference proteome</keyword>
<dbReference type="Proteomes" id="UP000032142">
    <property type="component" value="Unassembled WGS sequence"/>
</dbReference>
<reference evidence="2" key="1">
    <citation type="submission" date="2014-09" db="EMBL/GenBank/DDBJ databases">
        <authorList>
            <person name="Mudge J."/>
            <person name="Ramaraj T."/>
            <person name="Lindquist I.E."/>
            <person name="Bharti A.K."/>
            <person name="Sundararajan A."/>
            <person name="Cameron C.T."/>
            <person name="Woodward J.E."/>
            <person name="May G.D."/>
            <person name="Brubaker C."/>
            <person name="Broadhvest J."/>
            <person name="Wilkins T.A."/>
        </authorList>
    </citation>
    <scope>NUCLEOTIDE SEQUENCE</scope>
    <source>
        <strain evidence="2">cv. AKA8401</strain>
    </source>
</reference>
<dbReference type="AlphaFoldDB" id="A0A0B0P4Y5"/>
<organism evidence="1 2">
    <name type="scientific">Gossypium arboreum</name>
    <name type="common">Tree cotton</name>
    <name type="synonym">Gossypium nanking</name>
    <dbReference type="NCBI Taxonomy" id="29729"/>
    <lineage>
        <taxon>Eukaryota</taxon>
        <taxon>Viridiplantae</taxon>
        <taxon>Streptophyta</taxon>
        <taxon>Embryophyta</taxon>
        <taxon>Tracheophyta</taxon>
        <taxon>Spermatophyta</taxon>
        <taxon>Magnoliopsida</taxon>
        <taxon>eudicotyledons</taxon>
        <taxon>Gunneridae</taxon>
        <taxon>Pentapetalae</taxon>
        <taxon>rosids</taxon>
        <taxon>malvids</taxon>
        <taxon>Malvales</taxon>
        <taxon>Malvaceae</taxon>
        <taxon>Malvoideae</taxon>
        <taxon>Gossypium</taxon>
    </lineage>
</organism>
<gene>
    <name evidence="1" type="ORF">F383_26220</name>
</gene>
<evidence type="ECO:0000313" key="2">
    <source>
        <dbReference type="Proteomes" id="UP000032142"/>
    </source>
</evidence>